<dbReference type="SUPFAM" id="SSF51905">
    <property type="entry name" value="FAD/NAD(P)-binding domain"/>
    <property type="match status" value="1"/>
</dbReference>
<keyword evidence="3" id="KW-0274">FAD</keyword>
<keyword evidence="5" id="KW-0503">Monooxygenase</keyword>
<dbReference type="EMBL" id="ML978122">
    <property type="protein sequence ID" value="KAF2102821.1"/>
    <property type="molecule type" value="Genomic_DNA"/>
</dbReference>
<evidence type="ECO:0000256" key="5">
    <source>
        <dbReference type="ARBA" id="ARBA00023033"/>
    </source>
</evidence>
<sequence length="428" mass="47421">MSSHVQVAIIGAGFAGTVLALSLKKHNVTSSVYESRLDGNTQGGNIALAPNALRVLDHVGVYDDVRAAGFVYEELGLNSNTGTNLGEFLNGSEKLYNYPAIRVRRSDARRSLLRKLKEEAIPVHYGKKMMKITEESKDNVAVVFEDRTQVTTSIVIGCDGVHSKVREYIYPDVSPHHNGIVGIQGTAFGEDLQDQHWPKALPRIVLGPEEVFGIVPANPAGTEIGFISTMKAPIGSPAYEIAMKPDKADFAALLRRKFCSTIWPVPVQVLADRVQPQTLLTFPFNIMPDIPKWFSPSGRVIFIGDAAHAMPPTGGQGAAMAFEDAETLSHVIRYINRAAKMYDALMRKSPKTMAELLDLWCNHRKERVSRVQNFTSRSGKVMTSPPGYLQRVVKEWYVWAGLNWTGRTLGAEWIYQYQCEDMNGLLSL</sequence>
<dbReference type="GO" id="GO:0004497">
    <property type="term" value="F:monooxygenase activity"/>
    <property type="evidence" value="ECO:0007669"/>
    <property type="project" value="UniProtKB-KW"/>
</dbReference>
<evidence type="ECO:0000256" key="1">
    <source>
        <dbReference type="ARBA" id="ARBA00007992"/>
    </source>
</evidence>
<organism evidence="7 8">
    <name type="scientific">Rhizodiscina lignyota</name>
    <dbReference type="NCBI Taxonomy" id="1504668"/>
    <lineage>
        <taxon>Eukaryota</taxon>
        <taxon>Fungi</taxon>
        <taxon>Dikarya</taxon>
        <taxon>Ascomycota</taxon>
        <taxon>Pezizomycotina</taxon>
        <taxon>Dothideomycetes</taxon>
        <taxon>Pleosporomycetidae</taxon>
        <taxon>Aulographales</taxon>
        <taxon>Rhizodiscinaceae</taxon>
        <taxon>Rhizodiscina</taxon>
    </lineage>
</organism>
<dbReference type="Pfam" id="PF01494">
    <property type="entry name" value="FAD_binding_3"/>
    <property type="match status" value="1"/>
</dbReference>
<evidence type="ECO:0000313" key="7">
    <source>
        <dbReference type="EMBL" id="KAF2102821.1"/>
    </source>
</evidence>
<name>A0A9P4M9L0_9PEZI</name>
<dbReference type="OrthoDB" id="47494at2759"/>
<proteinExistence type="inferred from homology"/>
<gene>
    <name evidence="7" type="ORF">NA57DRAFT_71806</name>
</gene>
<dbReference type="InterPro" id="IPR036188">
    <property type="entry name" value="FAD/NAD-bd_sf"/>
</dbReference>
<dbReference type="InterPro" id="IPR050493">
    <property type="entry name" value="FAD-dep_Monooxygenase_BioMet"/>
</dbReference>
<protein>
    <submittedName>
        <fullName evidence="7">Salicylate hydroxylase</fullName>
    </submittedName>
</protein>
<evidence type="ECO:0000256" key="2">
    <source>
        <dbReference type="ARBA" id="ARBA00022630"/>
    </source>
</evidence>
<dbReference type="PANTHER" id="PTHR13789:SF309">
    <property type="entry name" value="PUTATIVE (AFU_ORTHOLOGUE AFUA_6G14510)-RELATED"/>
    <property type="match status" value="1"/>
</dbReference>
<evidence type="ECO:0000256" key="4">
    <source>
        <dbReference type="ARBA" id="ARBA00023002"/>
    </source>
</evidence>
<dbReference type="PANTHER" id="PTHR13789">
    <property type="entry name" value="MONOOXYGENASE"/>
    <property type="match status" value="1"/>
</dbReference>
<evidence type="ECO:0000256" key="3">
    <source>
        <dbReference type="ARBA" id="ARBA00022827"/>
    </source>
</evidence>
<evidence type="ECO:0000259" key="6">
    <source>
        <dbReference type="Pfam" id="PF01494"/>
    </source>
</evidence>
<feature type="domain" description="FAD-binding" evidence="6">
    <location>
        <begin position="5"/>
        <end position="330"/>
    </location>
</feature>
<dbReference type="InterPro" id="IPR002938">
    <property type="entry name" value="FAD-bd"/>
</dbReference>
<dbReference type="Proteomes" id="UP000799772">
    <property type="component" value="Unassembled WGS sequence"/>
</dbReference>
<dbReference type="Gene3D" id="3.50.50.60">
    <property type="entry name" value="FAD/NAD(P)-binding domain"/>
    <property type="match status" value="1"/>
</dbReference>
<dbReference type="AlphaFoldDB" id="A0A9P4M9L0"/>
<comment type="similarity">
    <text evidence="1">Belongs to the paxM FAD-dependent monooxygenase family.</text>
</comment>
<keyword evidence="8" id="KW-1185">Reference proteome</keyword>
<keyword evidence="4" id="KW-0560">Oxidoreductase</keyword>
<accession>A0A9P4M9L0</accession>
<comment type="caution">
    <text evidence="7">The sequence shown here is derived from an EMBL/GenBank/DDBJ whole genome shotgun (WGS) entry which is preliminary data.</text>
</comment>
<keyword evidence="2" id="KW-0285">Flavoprotein</keyword>
<evidence type="ECO:0000313" key="8">
    <source>
        <dbReference type="Proteomes" id="UP000799772"/>
    </source>
</evidence>
<reference evidence="7" key="1">
    <citation type="journal article" date="2020" name="Stud. Mycol.">
        <title>101 Dothideomycetes genomes: a test case for predicting lifestyles and emergence of pathogens.</title>
        <authorList>
            <person name="Haridas S."/>
            <person name="Albert R."/>
            <person name="Binder M."/>
            <person name="Bloem J."/>
            <person name="Labutti K."/>
            <person name="Salamov A."/>
            <person name="Andreopoulos B."/>
            <person name="Baker S."/>
            <person name="Barry K."/>
            <person name="Bills G."/>
            <person name="Bluhm B."/>
            <person name="Cannon C."/>
            <person name="Castanera R."/>
            <person name="Culley D."/>
            <person name="Daum C."/>
            <person name="Ezra D."/>
            <person name="Gonzalez J."/>
            <person name="Henrissat B."/>
            <person name="Kuo A."/>
            <person name="Liang C."/>
            <person name="Lipzen A."/>
            <person name="Lutzoni F."/>
            <person name="Magnuson J."/>
            <person name="Mondo S."/>
            <person name="Nolan M."/>
            <person name="Ohm R."/>
            <person name="Pangilinan J."/>
            <person name="Park H.-J."/>
            <person name="Ramirez L."/>
            <person name="Alfaro M."/>
            <person name="Sun H."/>
            <person name="Tritt A."/>
            <person name="Yoshinaga Y."/>
            <person name="Zwiers L.-H."/>
            <person name="Turgeon B."/>
            <person name="Goodwin S."/>
            <person name="Spatafora J."/>
            <person name="Crous P."/>
            <person name="Grigoriev I."/>
        </authorList>
    </citation>
    <scope>NUCLEOTIDE SEQUENCE</scope>
    <source>
        <strain evidence="7">CBS 133067</strain>
    </source>
</reference>
<dbReference type="GO" id="GO:0071949">
    <property type="term" value="F:FAD binding"/>
    <property type="evidence" value="ECO:0007669"/>
    <property type="project" value="InterPro"/>
</dbReference>
<dbReference type="PRINTS" id="PR00420">
    <property type="entry name" value="RNGMNOXGNASE"/>
</dbReference>